<dbReference type="WBParaSite" id="Hba_16489">
    <property type="protein sequence ID" value="Hba_16489"/>
    <property type="gene ID" value="Hba_16489"/>
</dbReference>
<protein>
    <submittedName>
        <fullName evidence="3">Secreted protein</fullName>
    </submittedName>
</protein>
<evidence type="ECO:0000256" key="1">
    <source>
        <dbReference type="SAM" id="SignalP"/>
    </source>
</evidence>
<evidence type="ECO:0000313" key="3">
    <source>
        <dbReference type="WBParaSite" id="Hba_16489"/>
    </source>
</evidence>
<feature type="chain" id="PRO_5009311145" evidence="1">
    <location>
        <begin position="21"/>
        <end position="118"/>
    </location>
</feature>
<proteinExistence type="predicted"/>
<accession>A0A1I7XG78</accession>
<organism evidence="2 3">
    <name type="scientific">Heterorhabditis bacteriophora</name>
    <name type="common">Entomopathogenic nematode worm</name>
    <dbReference type="NCBI Taxonomy" id="37862"/>
    <lineage>
        <taxon>Eukaryota</taxon>
        <taxon>Metazoa</taxon>
        <taxon>Ecdysozoa</taxon>
        <taxon>Nematoda</taxon>
        <taxon>Chromadorea</taxon>
        <taxon>Rhabditida</taxon>
        <taxon>Rhabditina</taxon>
        <taxon>Rhabditomorpha</taxon>
        <taxon>Strongyloidea</taxon>
        <taxon>Heterorhabditidae</taxon>
        <taxon>Heterorhabditis</taxon>
    </lineage>
</organism>
<name>A0A1I7XG78_HETBA</name>
<feature type="signal peptide" evidence="1">
    <location>
        <begin position="1"/>
        <end position="20"/>
    </location>
</feature>
<sequence length="118" mass="12947">MTRMCLVAIVLLIAVAPTVCQLYPPLFIPRPIYYSPPISPHMPMAAPVPMYQPAIQPAPMYNYYGAYGLGYGQTQPYSMHPAIYGYGMAQQQKADGPIKKFMRGAAEGMLIGSMGWIG</sequence>
<keyword evidence="2" id="KW-1185">Reference proteome</keyword>
<evidence type="ECO:0000313" key="2">
    <source>
        <dbReference type="Proteomes" id="UP000095283"/>
    </source>
</evidence>
<dbReference type="Proteomes" id="UP000095283">
    <property type="component" value="Unplaced"/>
</dbReference>
<reference evidence="3" key="1">
    <citation type="submission" date="2016-11" db="UniProtKB">
        <authorList>
            <consortium name="WormBaseParasite"/>
        </authorList>
    </citation>
    <scope>IDENTIFICATION</scope>
</reference>
<keyword evidence="1" id="KW-0732">Signal</keyword>
<dbReference type="AlphaFoldDB" id="A0A1I7XG78"/>